<dbReference type="InterPro" id="IPR052767">
    <property type="entry name" value="Bact_com_dev_regulator"/>
</dbReference>
<dbReference type="AlphaFoldDB" id="A0A841PNQ4"/>
<dbReference type="PANTHER" id="PTHR38448:SF2">
    <property type="entry name" value="REGULATORY PROTEIN YLBF"/>
    <property type="match status" value="1"/>
</dbReference>
<comment type="caution">
    <text evidence="1">The sequence shown here is derived from an EMBL/GenBank/DDBJ whole genome shotgun (WGS) entry which is preliminary data.</text>
</comment>
<evidence type="ECO:0000313" key="1">
    <source>
        <dbReference type="EMBL" id="MBB6449414.1"/>
    </source>
</evidence>
<dbReference type="PANTHER" id="PTHR38448">
    <property type="entry name" value="REGULATORY PROTEIN YLBF-RELATED"/>
    <property type="match status" value="1"/>
</dbReference>
<dbReference type="Proteomes" id="UP000568839">
    <property type="component" value="Unassembled WGS sequence"/>
</dbReference>
<reference evidence="1 2" key="1">
    <citation type="submission" date="2020-08" db="EMBL/GenBank/DDBJ databases">
        <title>Genomic Encyclopedia of Type Strains, Phase IV (KMG-IV): sequencing the most valuable type-strain genomes for metagenomic binning, comparative biology and taxonomic classification.</title>
        <authorList>
            <person name="Goeker M."/>
        </authorList>
    </citation>
    <scope>NUCLEOTIDE SEQUENCE [LARGE SCALE GENOMIC DNA]</scope>
    <source>
        <strain evidence="1 2">DSM 21769</strain>
    </source>
</reference>
<dbReference type="SUPFAM" id="SSF158622">
    <property type="entry name" value="YheA/YmcA-like"/>
    <property type="match status" value="1"/>
</dbReference>
<dbReference type="InterPro" id="IPR023378">
    <property type="entry name" value="YheA/YmcA-like_dom_sf"/>
</dbReference>
<dbReference type="InterPro" id="IPR010368">
    <property type="entry name" value="Com_YlbF"/>
</dbReference>
<dbReference type="Gene3D" id="1.20.1500.10">
    <property type="entry name" value="YheA/YmcA-like"/>
    <property type="match status" value="1"/>
</dbReference>
<evidence type="ECO:0000313" key="2">
    <source>
        <dbReference type="Proteomes" id="UP000568839"/>
    </source>
</evidence>
<keyword evidence="2" id="KW-1185">Reference proteome</keyword>
<protein>
    <submittedName>
        <fullName evidence="1">Cell fate (Sporulation/competence/biofilm development) regulator YlbF (YheA/YmcA/DUF963 family)</fullName>
    </submittedName>
</protein>
<organism evidence="1 2">
    <name type="scientific">Geomicrobium halophilum</name>
    <dbReference type="NCBI Taxonomy" id="549000"/>
    <lineage>
        <taxon>Bacteria</taxon>
        <taxon>Bacillati</taxon>
        <taxon>Bacillota</taxon>
        <taxon>Bacilli</taxon>
        <taxon>Bacillales</taxon>
        <taxon>Geomicrobium</taxon>
    </lineage>
</organism>
<dbReference type="Pfam" id="PF06133">
    <property type="entry name" value="Com_YlbF"/>
    <property type="match status" value="1"/>
</dbReference>
<gene>
    <name evidence="1" type="ORF">HNR44_001363</name>
</gene>
<sequence>MEAVVSTPIELLDESEELSKMILSSQIYQSFVEARQTMLEDEEAQRLIEDFNHHKIKFEEVQRFGKYHPDYSEVTKALRLAKRNMDVCESVSAYKLAERSLEKLLTEISELLASSISQNIKVPSSNPYFDETSCSGGCGSGGSCNC</sequence>
<proteinExistence type="predicted"/>
<dbReference type="EMBL" id="JACHHJ010000001">
    <property type="protein sequence ID" value="MBB6449414.1"/>
    <property type="molecule type" value="Genomic_DNA"/>
</dbReference>
<name>A0A841PNQ4_9BACL</name>
<accession>A0A841PNQ4</accession>